<dbReference type="GO" id="GO:0061630">
    <property type="term" value="F:ubiquitin protein ligase activity"/>
    <property type="evidence" value="ECO:0007669"/>
    <property type="project" value="UniProtKB-UniRule"/>
</dbReference>
<dbReference type="InterPro" id="IPR039164">
    <property type="entry name" value="UBR1-like"/>
</dbReference>
<dbReference type="GO" id="GO:0071596">
    <property type="term" value="P:ubiquitin-dependent protein catabolic process via the N-end rule pathway"/>
    <property type="evidence" value="ECO:0007669"/>
    <property type="project" value="UniProtKB-UniRule"/>
</dbReference>
<keyword evidence="1" id="KW-0862">Zinc</keyword>
<accession>A0AA43QS37</accession>
<dbReference type="PANTHER" id="PTHR21497">
    <property type="entry name" value="UBIQUITIN LIGASE E3 ALPHA-RELATED"/>
    <property type="match status" value="1"/>
</dbReference>
<dbReference type="GO" id="GO:0005737">
    <property type="term" value="C:cytoplasm"/>
    <property type="evidence" value="ECO:0007669"/>
    <property type="project" value="TreeGrafter"/>
</dbReference>
<comment type="caution">
    <text evidence="3">The sequence shown here is derived from an EMBL/GenBank/DDBJ whole genome shotgun (WGS) entry which is preliminary data.</text>
</comment>
<keyword evidence="4" id="KW-1185">Reference proteome</keyword>
<comment type="function">
    <text evidence="1">Ubiquitin ligase protein which is a component of the N-end rule pathway. Recognizes and binds to proteins bearing specific N-terminal residues that are destabilizing according to the N-end rule, leading to their ubiquitination and subsequent degradation.</text>
</comment>
<evidence type="ECO:0000313" key="3">
    <source>
        <dbReference type="EMBL" id="MDI1489878.1"/>
    </source>
</evidence>
<dbReference type="GO" id="GO:0000151">
    <property type="term" value="C:ubiquitin ligase complex"/>
    <property type="evidence" value="ECO:0007669"/>
    <property type="project" value="TreeGrafter"/>
</dbReference>
<dbReference type="Proteomes" id="UP001161017">
    <property type="component" value="Unassembled WGS sequence"/>
</dbReference>
<keyword evidence="1" id="KW-0863">Zinc-finger</keyword>
<dbReference type="AlphaFoldDB" id="A0AA43QS37"/>
<dbReference type="GO" id="GO:0016567">
    <property type="term" value="P:protein ubiquitination"/>
    <property type="evidence" value="ECO:0007669"/>
    <property type="project" value="UniProtKB-UniRule"/>
</dbReference>
<comment type="similarity">
    <text evidence="1">Belongs to the E3 ubiquitin-protein ligase UBR1-like family.</text>
</comment>
<proteinExistence type="inferred from homology"/>
<gene>
    <name evidence="3" type="primary">UBR1_1</name>
    <name evidence="3" type="ORF">OHK93_001077</name>
</gene>
<evidence type="ECO:0000313" key="4">
    <source>
        <dbReference type="Proteomes" id="UP001161017"/>
    </source>
</evidence>
<dbReference type="EC" id="2.3.2.27" evidence="1"/>
<feature type="compositionally biased region" description="Pro residues" evidence="2">
    <location>
        <begin position="440"/>
        <end position="450"/>
    </location>
</feature>
<feature type="compositionally biased region" description="Acidic residues" evidence="2">
    <location>
        <begin position="363"/>
        <end position="383"/>
    </location>
</feature>
<comment type="catalytic activity">
    <reaction evidence="1">
        <text>S-ubiquitinyl-[E2 ubiquitin-conjugating enzyme]-L-cysteine + [acceptor protein]-L-lysine = [E2 ubiquitin-conjugating enzyme]-L-cysteine + N(6)-ubiquitinyl-[acceptor protein]-L-lysine.</text>
        <dbReference type="EC" id="2.3.2.27"/>
    </reaction>
</comment>
<feature type="region of interest" description="Disordered" evidence="2">
    <location>
        <begin position="359"/>
        <end position="450"/>
    </location>
</feature>
<evidence type="ECO:0000256" key="2">
    <source>
        <dbReference type="SAM" id="MobiDB-lite"/>
    </source>
</evidence>
<protein>
    <recommendedName>
        <fullName evidence="1">E3 ubiquitin-protein ligase</fullName>
        <ecNumber evidence="1">2.3.2.27</ecNumber>
    </recommendedName>
</protein>
<name>A0AA43QS37_9LECA</name>
<keyword evidence="1" id="KW-0833">Ubl conjugation pathway</keyword>
<dbReference type="PANTHER" id="PTHR21497:SF24">
    <property type="entry name" value="E3 UBIQUITIN-PROTEIN LIGASE UBR1"/>
    <property type="match status" value="1"/>
</dbReference>
<evidence type="ECO:0000256" key="1">
    <source>
        <dbReference type="RuleBase" id="RU366018"/>
    </source>
</evidence>
<dbReference type="GO" id="GO:0008270">
    <property type="term" value="F:zinc ion binding"/>
    <property type="evidence" value="ECO:0007669"/>
    <property type="project" value="UniProtKB-UniRule"/>
</dbReference>
<sequence>MLVQRYEERLCRTLADFPFQYNFRYTKDASQALKRVLFRFLAAEKDGYLNELFKGRFPEDGVEWSLSDAQGLTEEMEYTEAARGTPCVSKYEKGLIPSHYEEAWDRPVECAIHTAHAHINSEKQPQQSRLPEDLQACIGMTIGRALDYFIDVVSCSPENLRLPKSQESIQSDEEASRLASSVCYDETPDPNPEYALILWNDEKHTVMEVAAQVARACHQPDRFGKAKAEETNDYGRSVVEYSKNIPELLKIAEVIEQIKITVTIRSSRDTFREQMCGTIVEWLHDITGCSVGDDHAILRQTICCELLKTWRLGSEASNRNVGQDGLDDHAADSDAELAPVRLVTRVVHRRDLLATFQARAAMDDSDSDSAEDEGDEQENEQGDEQGHIQQPTPAAVTDVDQMDVDPDHNTFLNTDVDLEMRTPNDMEDGAEVSEAAFAGYPPPPPPPLAQ</sequence>
<comment type="pathway">
    <text evidence="1">Protein modification; protein ubiquitination.</text>
</comment>
<keyword evidence="3" id="KW-0012">Acyltransferase</keyword>
<reference evidence="3" key="1">
    <citation type="journal article" date="2023" name="Genome Biol. Evol.">
        <title>First Whole Genome Sequence and Flow Cytometry Genome Size Data for the Lichen-Forming Fungus Ramalina farinacea (Ascomycota).</title>
        <authorList>
            <person name="Llewellyn T."/>
            <person name="Mian S."/>
            <person name="Hill R."/>
            <person name="Leitch I.J."/>
            <person name="Gaya E."/>
        </authorList>
    </citation>
    <scope>NUCLEOTIDE SEQUENCE</scope>
    <source>
        <strain evidence="3">LIQ254RAFAR</strain>
    </source>
</reference>
<keyword evidence="1 3" id="KW-0808">Transferase</keyword>
<organism evidence="3 4">
    <name type="scientific">Ramalina farinacea</name>
    <dbReference type="NCBI Taxonomy" id="258253"/>
    <lineage>
        <taxon>Eukaryota</taxon>
        <taxon>Fungi</taxon>
        <taxon>Dikarya</taxon>
        <taxon>Ascomycota</taxon>
        <taxon>Pezizomycotina</taxon>
        <taxon>Lecanoromycetes</taxon>
        <taxon>OSLEUM clade</taxon>
        <taxon>Lecanoromycetidae</taxon>
        <taxon>Lecanorales</taxon>
        <taxon>Lecanorineae</taxon>
        <taxon>Ramalinaceae</taxon>
        <taxon>Ramalina</taxon>
    </lineage>
</organism>
<keyword evidence="1" id="KW-0479">Metal-binding</keyword>
<dbReference type="EMBL" id="JAPUFD010000010">
    <property type="protein sequence ID" value="MDI1489878.1"/>
    <property type="molecule type" value="Genomic_DNA"/>
</dbReference>